<accession>A0A5C6A532</accession>
<protein>
    <submittedName>
        <fullName evidence="2">Uncharacterized protein</fullName>
    </submittedName>
</protein>
<dbReference type="AlphaFoldDB" id="A0A5C6A532"/>
<gene>
    <name evidence="2" type="ORF">Pla52n_54000</name>
</gene>
<dbReference type="SUPFAM" id="SSF49464">
    <property type="entry name" value="Carboxypeptidase regulatory domain-like"/>
    <property type="match status" value="1"/>
</dbReference>
<dbReference type="SUPFAM" id="SSF49503">
    <property type="entry name" value="Cupredoxins"/>
    <property type="match status" value="1"/>
</dbReference>
<dbReference type="Proteomes" id="UP000320176">
    <property type="component" value="Unassembled WGS sequence"/>
</dbReference>
<keyword evidence="3" id="KW-1185">Reference proteome</keyword>
<dbReference type="RefSeq" id="WP_146522412.1">
    <property type="nucleotide sequence ID" value="NZ_CP151726.1"/>
</dbReference>
<dbReference type="Gene3D" id="2.60.40.420">
    <property type="entry name" value="Cupredoxins - blue copper proteins"/>
    <property type="match status" value="1"/>
</dbReference>
<dbReference type="InterPro" id="IPR008969">
    <property type="entry name" value="CarboxyPept-like_regulatory"/>
</dbReference>
<proteinExistence type="predicted"/>
<evidence type="ECO:0000313" key="3">
    <source>
        <dbReference type="Proteomes" id="UP000320176"/>
    </source>
</evidence>
<keyword evidence="1" id="KW-0732">Signal</keyword>
<reference evidence="2 3" key="1">
    <citation type="submission" date="2019-02" db="EMBL/GenBank/DDBJ databases">
        <title>Deep-cultivation of Planctomycetes and their phenomic and genomic characterization uncovers novel biology.</title>
        <authorList>
            <person name="Wiegand S."/>
            <person name="Jogler M."/>
            <person name="Boedeker C."/>
            <person name="Pinto D."/>
            <person name="Vollmers J."/>
            <person name="Rivas-Marin E."/>
            <person name="Kohn T."/>
            <person name="Peeters S.H."/>
            <person name="Heuer A."/>
            <person name="Rast P."/>
            <person name="Oberbeckmann S."/>
            <person name="Bunk B."/>
            <person name="Jeske O."/>
            <person name="Meyerdierks A."/>
            <person name="Storesund J.E."/>
            <person name="Kallscheuer N."/>
            <person name="Luecker S."/>
            <person name="Lage O.M."/>
            <person name="Pohl T."/>
            <person name="Merkel B.J."/>
            <person name="Hornburger P."/>
            <person name="Mueller R.-W."/>
            <person name="Bruemmer F."/>
            <person name="Labrenz M."/>
            <person name="Spormann A.M."/>
            <person name="Op Den Camp H."/>
            <person name="Overmann J."/>
            <person name="Amann R."/>
            <person name="Jetten M.S.M."/>
            <person name="Mascher T."/>
            <person name="Medema M.H."/>
            <person name="Devos D.P."/>
            <person name="Kaster A.-K."/>
            <person name="Ovreas L."/>
            <person name="Rohde M."/>
            <person name="Galperin M.Y."/>
            <person name="Jogler C."/>
        </authorList>
    </citation>
    <scope>NUCLEOTIDE SEQUENCE [LARGE SCALE GENOMIC DNA]</scope>
    <source>
        <strain evidence="2 3">Pla52n</strain>
    </source>
</reference>
<name>A0A5C6A532_9BACT</name>
<organism evidence="2 3">
    <name type="scientific">Stieleria varia</name>
    <dbReference type="NCBI Taxonomy" id="2528005"/>
    <lineage>
        <taxon>Bacteria</taxon>
        <taxon>Pseudomonadati</taxon>
        <taxon>Planctomycetota</taxon>
        <taxon>Planctomycetia</taxon>
        <taxon>Pirellulales</taxon>
        <taxon>Pirellulaceae</taxon>
        <taxon>Stieleria</taxon>
    </lineage>
</organism>
<dbReference type="OrthoDB" id="9772097at2"/>
<dbReference type="InterPro" id="IPR008972">
    <property type="entry name" value="Cupredoxin"/>
</dbReference>
<feature type="signal peptide" evidence="1">
    <location>
        <begin position="1"/>
        <end position="30"/>
    </location>
</feature>
<comment type="caution">
    <text evidence="2">The sequence shown here is derived from an EMBL/GenBank/DDBJ whole genome shotgun (WGS) entry which is preliminary data.</text>
</comment>
<evidence type="ECO:0000313" key="2">
    <source>
        <dbReference type="EMBL" id="TWT94579.1"/>
    </source>
</evidence>
<feature type="chain" id="PRO_5022873251" evidence="1">
    <location>
        <begin position="31"/>
        <end position="259"/>
    </location>
</feature>
<sequence length="259" mass="28339" precursor="true">MSNLKEMRLLALCLLVPACSLLTQNSSATAADTATLKLTFRLKRAAPDPKPLAVSGPVCGNLQVPDETLVVNPDNHGVQNIFVYVYTSRRGGTKLEPVEMEKQTIVLDNKNCRFEPHAMVARKGDTLQVKNSDPVGHNVKLDFFKNQQLNLLVPPGQSVDINLTAGEQAPVPASCSIHPWMVTQVLVLDHPFGAVSDKDGVVTIEGLPAGKEIVFRAGHEKFDFSDITVEGKQTAWKSNRFEMTLQPGENDMGVVELPW</sequence>
<evidence type="ECO:0000256" key="1">
    <source>
        <dbReference type="SAM" id="SignalP"/>
    </source>
</evidence>
<dbReference type="EMBL" id="SJPN01000007">
    <property type="protein sequence ID" value="TWT94579.1"/>
    <property type="molecule type" value="Genomic_DNA"/>
</dbReference>